<dbReference type="GO" id="GO:0051301">
    <property type="term" value="P:cell division"/>
    <property type="evidence" value="ECO:0007669"/>
    <property type="project" value="UniProtKB-KW"/>
</dbReference>
<feature type="domain" description="Tyr recombinase" evidence="10">
    <location>
        <begin position="125"/>
        <end position="330"/>
    </location>
</feature>
<evidence type="ECO:0000259" key="10">
    <source>
        <dbReference type="PROSITE" id="PS51898"/>
    </source>
</evidence>
<keyword evidence="4" id="KW-0159">Chromosome partition</keyword>
<dbReference type="InterPro" id="IPR044068">
    <property type="entry name" value="CB"/>
</dbReference>
<evidence type="ECO:0000256" key="6">
    <source>
        <dbReference type="ARBA" id="ARBA00023125"/>
    </source>
</evidence>
<dbReference type="GO" id="GO:0015074">
    <property type="term" value="P:DNA integration"/>
    <property type="evidence" value="ECO:0007669"/>
    <property type="project" value="UniProtKB-KW"/>
</dbReference>
<name>A0A1W9NX58_UNCC3</name>
<dbReference type="InterPro" id="IPR050090">
    <property type="entry name" value="Tyrosine_recombinase_XerCD"/>
</dbReference>
<dbReference type="GO" id="GO:0005737">
    <property type="term" value="C:cytoplasm"/>
    <property type="evidence" value="ECO:0007669"/>
    <property type="project" value="UniProtKB-SubCell"/>
</dbReference>
<evidence type="ECO:0008006" key="14">
    <source>
        <dbReference type="Google" id="ProtNLM"/>
    </source>
</evidence>
<dbReference type="GO" id="GO:0006310">
    <property type="term" value="P:DNA recombination"/>
    <property type="evidence" value="ECO:0007669"/>
    <property type="project" value="UniProtKB-KW"/>
</dbReference>
<dbReference type="STRING" id="1968527.B5M47_03265"/>
<dbReference type="InterPro" id="IPR011010">
    <property type="entry name" value="DNA_brk_join_enz"/>
</dbReference>
<evidence type="ECO:0000256" key="5">
    <source>
        <dbReference type="ARBA" id="ARBA00022908"/>
    </source>
</evidence>
<dbReference type="PANTHER" id="PTHR30349">
    <property type="entry name" value="PHAGE INTEGRASE-RELATED"/>
    <property type="match status" value="1"/>
</dbReference>
<dbReference type="Pfam" id="PF00589">
    <property type="entry name" value="Phage_integrase"/>
    <property type="match status" value="1"/>
</dbReference>
<feature type="domain" description="Core-binding (CB)" evidence="11">
    <location>
        <begin position="7"/>
        <end position="105"/>
    </location>
</feature>
<dbReference type="PANTHER" id="PTHR30349:SF77">
    <property type="entry name" value="TYROSINE RECOMBINASE XERC"/>
    <property type="match status" value="1"/>
</dbReference>
<evidence type="ECO:0000256" key="9">
    <source>
        <dbReference type="PROSITE-ProRule" id="PRU01248"/>
    </source>
</evidence>
<proteinExistence type="predicted"/>
<keyword evidence="6 9" id="KW-0238">DNA-binding</keyword>
<accession>A0A1W9NX58</accession>
<dbReference type="SUPFAM" id="SSF47823">
    <property type="entry name" value="lambda integrase-like, N-terminal domain"/>
    <property type="match status" value="1"/>
</dbReference>
<evidence type="ECO:0000313" key="13">
    <source>
        <dbReference type="Proteomes" id="UP000192520"/>
    </source>
</evidence>
<dbReference type="GO" id="GO:0003677">
    <property type="term" value="F:DNA binding"/>
    <property type="evidence" value="ECO:0007669"/>
    <property type="project" value="UniProtKB-UniRule"/>
</dbReference>
<evidence type="ECO:0000256" key="4">
    <source>
        <dbReference type="ARBA" id="ARBA00022829"/>
    </source>
</evidence>
<dbReference type="EMBL" id="MZGJ01000021">
    <property type="protein sequence ID" value="OQX50751.1"/>
    <property type="molecule type" value="Genomic_DNA"/>
</dbReference>
<evidence type="ECO:0000256" key="3">
    <source>
        <dbReference type="ARBA" id="ARBA00022618"/>
    </source>
</evidence>
<dbReference type="Pfam" id="PF02899">
    <property type="entry name" value="Phage_int_SAM_1"/>
    <property type="match status" value="1"/>
</dbReference>
<dbReference type="CDD" id="cd00798">
    <property type="entry name" value="INT_XerDC_C"/>
    <property type="match status" value="1"/>
</dbReference>
<dbReference type="AlphaFoldDB" id="A0A1W9NX58"/>
<keyword evidence="8" id="KW-0131">Cell cycle</keyword>
<evidence type="ECO:0000256" key="8">
    <source>
        <dbReference type="ARBA" id="ARBA00023306"/>
    </source>
</evidence>
<dbReference type="InterPro" id="IPR004107">
    <property type="entry name" value="Integrase_SAM-like_N"/>
</dbReference>
<comment type="caution">
    <text evidence="12">The sequence shown here is derived from an EMBL/GenBank/DDBJ whole genome shotgun (WGS) entry which is preliminary data.</text>
</comment>
<dbReference type="Gene3D" id="1.10.443.10">
    <property type="entry name" value="Intergrase catalytic core"/>
    <property type="match status" value="1"/>
</dbReference>
<keyword evidence="2" id="KW-0963">Cytoplasm</keyword>
<keyword evidence="7" id="KW-0233">DNA recombination</keyword>
<dbReference type="PROSITE" id="PS51900">
    <property type="entry name" value="CB"/>
    <property type="match status" value="1"/>
</dbReference>
<dbReference type="InterPro" id="IPR013762">
    <property type="entry name" value="Integrase-like_cat_sf"/>
</dbReference>
<gene>
    <name evidence="12" type="ORF">B5M47_03265</name>
</gene>
<comment type="subcellular location">
    <subcellularLocation>
        <location evidence="1">Cytoplasm</location>
    </subcellularLocation>
</comment>
<protein>
    <recommendedName>
        <fullName evidence="14">Tyrosine recombinase XerC</fullName>
    </recommendedName>
</protein>
<dbReference type="Proteomes" id="UP000192520">
    <property type="component" value="Unassembled WGS sequence"/>
</dbReference>
<keyword evidence="3" id="KW-0132">Cell division</keyword>
<evidence type="ECO:0000256" key="1">
    <source>
        <dbReference type="ARBA" id="ARBA00004496"/>
    </source>
</evidence>
<keyword evidence="5" id="KW-0229">DNA integration</keyword>
<dbReference type="InterPro" id="IPR002104">
    <property type="entry name" value="Integrase_catalytic"/>
</dbReference>
<evidence type="ECO:0000256" key="2">
    <source>
        <dbReference type="ARBA" id="ARBA00022490"/>
    </source>
</evidence>
<dbReference type="SUPFAM" id="SSF56349">
    <property type="entry name" value="DNA breaking-rejoining enzymes"/>
    <property type="match status" value="1"/>
</dbReference>
<evidence type="ECO:0000259" key="11">
    <source>
        <dbReference type="PROSITE" id="PS51900"/>
    </source>
</evidence>
<evidence type="ECO:0000256" key="7">
    <source>
        <dbReference type="ARBA" id="ARBA00023172"/>
    </source>
</evidence>
<organism evidence="12 13">
    <name type="scientific">candidate division CPR3 bacterium 4484_211</name>
    <dbReference type="NCBI Taxonomy" id="1968527"/>
    <lineage>
        <taxon>Bacteria</taxon>
        <taxon>Bacteria division CPR3</taxon>
    </lineage>
</organism>
<dbReference type="GO" id="GO:0007059">
    <property type="term" value="P:chromosome segregation"/>
    <property type="evidence" value="ECO:0007669"/>
    <property type="project" value="UniProtKB-KW"/>
</dbReference>
<sequence>MGKTIDLPLSQHILNFIEHCELEKGLFPSTAEKYHHRLRRFLRWARHFTGKKNADFHAGDVSEDLIKEFRLYLNRYINPQTRRPLKDSTQNHYIVALRAFLKYLARIGIECVLPERVDLRKAESRSIKFLELDQLEKVLRAPDTTTKRGLRDRAIMELLFSTGLRVSELVNLDRKDVNFKTQEFSVRGKGGHVRIVFVSDRARLWLKKYLNRRDDDWEPLFISYSRTRRSKGSKTNAKLKSNIQDFLDDATGNQFRLSVRSVQRMIKKYGREAGLAIELTPHVFRHTFATDLLSSGADLRSVQELLGHKNVSTTQIYTHVTNPRLREVYRKYHGKKEETRNE</sequence>
<evidence type="ECO:0000313" key="12">
    <source>
        <dbReference type="EMBL" id="OQX50751.1"/>
    </source>
</evidence>
<dbReference type="PROSITE" id="PS51898">
    <property type="entry name" value="TYR_RECOMBINASE"/>
    <property type="match status" value="1"/>
</dbReference>
<dbReference type="InterPro" id="IPR010998">
    <property type="entry name" value="Integrase_recombinase_N"/>
</dbReference>
<reference evidence="13" key="1">
    <citation type="submission" date="2017-03" db="EMBL/GenBank/DDBJ databases">
        <title>Novel pathways for hydrocarbon cycling and metabolic interdependencies in hydrothermal sediment communities.</title>
        <authorList>
            <person name="Dombrowski N."/>
            <person name="Seitz K."/>
            <person name="Teske A."/>
            <person name="Baker B."/>
        </authorList>
    </citation>
    <scope>NUCLEOTIDE SEQUENCE [LARGE SCALE GENOMIC DNA]</scope>
</reference>
<dbReference type="Gene3D" id="1.10.150.130">
    <property type="match status" value="1"/>
</dbReference>